<dbReference type="InterPro" id="IPR000014">
    <property type="entry name" value="PAS"/>
</dbReference>
<feature type="domain" description="PAS" evidence="11">
    <location>
        <begin position="335"/>
        <end position="409"/>
    </location>
</feature>
<evidence type="ECO:0000259" key="11">
    <source>
        <dbReference type="PROSITE" id="PS50112"/>
    </source>
</evidence>
<dbReference type="Pfam" id="PF01590">
    <property type="entry name" value="GAF"/>
    <property type="match status" value="1"/>
</dbReference>
<dbReference type="InterPro" id="IPR052162">
    <property type="entry name" value="Sensor_kinase/Photoreceptor"/>
</dbReference>
<dbReference type="Gene3D" id="3.30.450.20">
    <property type="entry name" value="PAS domain"/>
    <property type="match status" value="3"/>
</dbReference>
<dbReference type="EC" id="2.7.13.3" evidence="2"/>
<dbReference type="SUPFAM" id="SSF55874">
    <property type="entry name" value="ATPase domain of HSP90 chaperone/DNA topoisomerase II/histidine kinase"/>
    <property type="match status" value="1"/>
</dbReference>
<dbReference type="InterPro" id="IPR004358">
    <property type="entry name" value="Sig_transdc_His_kin-like_C"/>
</dbReference>
<dbReference type="SMART" id="SM00065">
    <property type="entry name" value="GAF"/>
    <property type="match status" value="1"/>
</dbReference>
<keyword evidence="4" id="KW-0808">Transferase</keyword>
<feature type="region of interest" description="Disordered" evidence="8">
    <location>
        <begin position="1"/>
        <end position="31"/>
    </location>
</feature>
<dbReference type="STRING" id="662367.SAMN05216167_12344"/>
<dbReference type="InterPro" id="IPR011006">
    <property type="entry name" value="CheY-like_superfamily"/>
</dbReference>
<evidence type="ECO:0000313" key="13">
    <source>
        <dbReference type="EMBL" id="SFE96221.1"/>
    </source>
</evidence>
<dbReference type="PROSITE" id="PS50110">
    <property type="entry name" value="RESPONSE_REGULATORY"/>
    <property type="match status" value="1"/>
</dbReference>
<dbReference type="Gene3D" id="3.40.50.2300">
    <property type="match status" value="1"/>
</dbReference>
<dbReference type="GO" id="GO:0000155">
    <property type="term" value="F:phosphorelay sensor kinase activity"/>
    <property type="evidence" value="ECO:0007669"/>
    <property type="project" value="InterPro"/>
</dbReference>
<dbReference type="EMBL" id="FOLQ01000023">
    <property type="protein sequence ID" value="SFE96221.1"/>
    <property type="molecule type" value="Genomic_DNA"/>
</dbReference>
<dbReference type="Gene3D" id="3.30.565.10">
    <property type="entry name" value="Histidine kinase-like ATPase, C-terminal domain"/>
    <property type="match status" value="1"/>
</dbReference>
<protein>
    <recommendedName>
        <fullName evidence="2">histidine kinase</fullName>
        <ecNumber evidence="2">2.7.13.3</ecNumber>
    </recommendedName>
</protein>
<dbReference type="Gene3D" id="3.30.450.40">
    <property type="match status" value="1"/>
</dbReference>
<dbReference type="SUPFAM" id="SSF52172">
    <property type="entry name" value="CheY-like"/>
    <property type="match status" value="1"/>
</dbReference>
<dbReference type="Pfam" id="PF00512">
    <property type="entry name" value="HisKA"/>
    <property type="match status" value="1"/>
</dbReference>
<dbReference type="Gene3D" id="2.10.70.100">
    <property type="match status" value="2"/>
</dbReference>
<evidence type="ECO:0000259" key="9">
    <source>
        <dbReference type="PROSITE" id="PS50109"/>
    </source>
</evidence>
<evidence type="ECO:0000256" key="4">
    <source>
        <dbReference type="ARBA" id="ARBA00022679"/>
    </source>
</evidence>
<dbReference type="RefSeq" id="WP_093833432.1">
    <property type="nucleotide sequence ID" value="NZ_FOLQ01000023.1"/>
</dbReference>
<evidence type="ECO:0000256" key="6">
    <source>
        <dbReference type="PROSITE-ProRule" id="PRU00169"/>
    </source>
</evidence>
<accession>A0A1I2EV73</accession>
<feature type="domain" description="PAC" evidence="12">
    <location>
        <begin position="419"/>
        <end position="472"/>
    </location>
</feature>
<dbReference type="InterPro" id="IPR013655">
    <property type="entry name" value="PAS_fold_3"/>
</dbReference>
<reference evidence="13 14" key="1">
    <citation type="submission" date="2016-10" db="EMBL/GenBank/DDBJ databases">
        <authorList>
            <person name="de Groot N.N."/>
        </authorList>
    </citation>
    <scope>NUCLEOTIDE SEQUENCE [LARGE SCALE GENOMIC DNA]</scope>
    <source>
        <strain evidence="13 14">DSM 26130</strain>
    </source>
</reference>
<proteinExistence type="predicted"/>
<keyword evidence="14" id="KW-1185">Reference proteome</keyword>
<dbReference type="CDD" id="cd00082">
    <property type="entry name" value="HisKA"/>
    <property type="match status" value="1"/>
</dbReference>
<dbReference type="SMART" id="SM00388">
    <property type="entry name" value="HisKA"/>
    <property type="match status" value="1"/>
</dbReference>
<evidence type="ECO:0000256" key="3">
    <source>
        <dbReference type="ARBA" id="ARBA00022553"/>
    </source>
</evidence>
<dbReference type="NCBIfam" id="TIGR00229">
    <property type="entry name" value="sensory_box"/>
    <property type="match status" value="3"/>
</dbReference>
<evidence type="ECO:0000256" key="5">
    <source>
        <dbReference type="ARBA" id="ARBA00022777"/>
    </source>
</evidence>
<sequence>MAIIPNPDDRPHPSVDFQTPVVTKDPALTDSDQQARLRAEDRLKLVTQAAQVYWWEWDCQTNQTRFSPNIEQIIGRHPAQAMPENLQLLHPDDRHIPRQAVEQAQKQGSDSFHYQVRCWAIPLEIRWLHVSGRLVEDAQGQLVGTIGTAQDITYHKQVERALRESEKQQAYLLRLSDSLRPLSDPIAIQQAAIRLLGQHLLADRVLYAEVNFADQSYFINDNYVTDEVQKVVGRFPLSFFGSTTETLNRGQAVVIPDVNQASYGEAEKANFLAVGVYAALVIPLLKKGQLVADLAVHQRRARQWTTTEIALVTETAERIQAALERARVEEALHESERFMQGVIRSLPLVIYLFDLIQRQPRYLSPQVNHLFGYTVDQMQTREQDLFEAFFHPDDRPRLDAHFARIRSGQPVGENHAGVFAITYRINHPQRGWVWVQSRDTVYARDADGTPTLLLGTAEDITERMSTAQAIEESEKRLRLAIEATELATWEWNLDTGEVYWNEQHFRLFGMPPQPQPLTAAVFMDHVHPDERERVSQLLQKAITERSAYNAEFCAIRDDGSTRWMSGYGRIVEEVNGKPRRLSGVMFDVDERRRAEDALKTADQRKDEFLAMLAHELRNPMSTLRSGLQILSLTDGKDETSRDTIAMMNRQTDHLVHMVDDLLDVSRISRGKIVLQKERVDLVEVVQAAAQSVRPLAEEQHRHLQVSLPPTPIYVAGDATRLTQVVTNLLANGVRYTDWGGQIWLSLEHRDSGAILQVRDNGIGIATEQLTNIFELFVQVDNSYSRSKGGLGLGLTLVKRLVEKHGGQVAARSEGVGKGSTFTIHLPSLTAAAEQVAKSTLLGTDPATTQRILVIDDNADAAMSLGMLLKLKGYEVHTRTSGRSGIEVAESLKPRVILLDIGMPELDGYETCRLIREQSWGRNLVVIALTGYGQMEDRQRTQEAGFDGHLVKPVDLAVLFELLTDLLDKGEKLLE</sequence>
<dbReference type="AlphaFoldDB" id="A0A1I2EV73"/>
<dbReference type="Proteomes" id="UP000198598">
    <property type="component" value="Unassembled WGS sequence"/>
</dbReference>
<evidence type="ECO:0000256" key="8">
    <source>
        <dbReference type="SAM" id="MobiDB-lite"/>
    </source>
</evidence>
<evidence type="ECO:0000259" key="10">
    <source>
        <dbReference type="PROSITE" id="PS50110"/>
    </source>
</evidence>
<dbReference type="Pfam" id="PF02518">
    <property type="entry name" value="HATPase_c"/>
    <property type="match status" value="1"/>
</dbReference>
<name>A0A1I2EV73_9BACT</name>
<feature type="modified residue" description="4-aspartylphosphate" evidence="6">
    <location>
        <position position="899"/>
    </location>
</feature>
<dbReference type="SMART" id="SM00086">
    <property type="entry name" value="PAC"/>
    <property type="match status" value="3"/>
</dbReference>
<gene>
    <name evidence="13" type="ORF">SAMN05216167_12344</name>
</gene>
<dbReference type="OrthoDB" id="9808408at2"/>
<dbReference type="Pfam" id="PF00072">
    <property type="entry name" value="Response_reg"/>
    <property type="match status" value="1"/>
</dbReference>
<dbReference type="InterPro" id="IPR029016">
    <property type="entry name" value="GAF-like_dom_sf"/>
</dbReference>
<dbReference type="InterPro" id="IPR003661">
    <property type="entry name" value="HisK_dim/P_dom"/>
</dbReference>
<dbReference type="InterPro" id="IPR000700">
    <property type="entry name" value="PAS-assoc_C"/>
</dbReference>
<dbReference type="PANTHER" id="PTHR43304">
    <property type="entry name" value="PHYTOCHROME-LIKE PROTEIN CPH1"/>
    <property type="match status" value="1"/>
</dbReference>
<dbReference type="InterPro" id="IPR001610">
    <property type="entry name" value="PAC"/>
</dbReference>
<feature type="coiled-coil region" evidence="7">
    <location>
        <begin position="309"/>
        <end position="336"/>
    </location>
</feature>
<evidence type="ECO:0000256" key="1">
    <source>
        <dbReference type="ARBA" id="ARBA00000085"/>
    </source>
</evidence>
<dbReference type="PROSITE" id="PS50113">
    <property type="entry name" value="PAC"/>
    <property type="match status" value="3"/>
</dbReference>
<dbReference type="PROSITE" id="PS50112">
    <property type="entry name" value="PAS"/>
    <property type="match status" value="3"/>
</dbReference>
<keyword evidence="5" id="KW-0418">Kinase</keyword>
<dbReference type="SMART" id="SM00448">
    <property type="entry name" value="REC"/>
    <property type="match status" value="1"/>
</dbReference>
<dbReference type="InterPro" id="IPR003018">
    <property type="entry name" value="GAF"/>
</dbReference>
<keyword evidence="7" id="KW-0175">Coiled coil</keyword>
<dbReference type="InterPro" id="IPR035965">
    <property type="entry name" value="PAS-like_dom_sf"/>
</dbReference>
<dbReference type="SMART" id="SM00091">
    <property type="entry name" value="PAS"/>
    <property type="match status" value="3"/>
</dbReference>
<dbReference type="SUPFAM" id="SSF55785">
    <property type="entry name" value="PYP-like sensor domain (PAS domain)"/>
    <property type="match status" value="3"/>
</dbReference>
<dbReference type="CDD" id="cd00130">
    <property type="entry name" value="PAS"/>
    <property type="match status" value="3"/>
</dbReference>
<dbReference type="PRINTS" id="PR00344">
    <property type="entry name" value="BCTRLSENSOR"/>
</dbReference>
<feature type="domain" description="PAS" evidence="11">
    <location>
        <begin position="473"/>
        <end position="545"/>
    </location>
</feature>
<dbReference type="SUPFAM" id="SSF55781">
    <property type="entry name" value="GAF domain-like"/>
    <property type="match status" value="1"/>
</dbReference>
<dbReference type="CDD" id="cd00075">
    <property type="entry name" value="HATPase"/>
    <property type="match status" value="1"/>
</dbReference>
<dbReference type="InterPro" id="IPR036097">
    <property type="entry name" value="HisK_dim/P_sf"/>
</dbReference>
<dbReference type="InterPro" id="IPR001789">
    <property type="entry name" value="Sig_transdc_resp-reg_receiver"/>
</dbReference>
<dbReference type="InterPro" id="IPR005467">
    <property type="entry name" value="His_kinase_dom"/>
</dbReference>
<dbReference type="PROSITE" id="PS50109">
    <property type="entry name" value="HIS_KIN"/>
    <property type="match status" value="1"/>
</dbReference>
<feature type="domain" description="PAS" evidence="11">
    <location>
        <begin position="39"/>
        <end position="108"/>
    </location>
</feature>
<feature type="domain" description="Histidine kinase" evidence="9">
    <location>
        <begin position="611"/>
        <end position="829"/>
    </location>
</feature>
<dbReference type="Gene3D" id="1.10.287.130">
    <property type="match status" value="1"/>
</dbReference>
<dbReference type="SMART" id="SM00387">
    <property type="entry name" value="HATPase_c"/>
    <property type="match status" value="1"/>
</dbReference>
<dbReference type="CDD" id="cd17580">
    <property type="entry name" value="REC_2_DhkD-like"/>
    <property type="match status" value="1"/>
</dbReference>
<feature type="domain" description="PAC" evidence="12">
    <location>
        <begin position="548"/>
        <end position="600"/>
    </location>
</feature>
<dbReference type="FunFam" id="3.30.565.10:FF:000006">
    <property type="entry name" value="Sensor histidine kinase WalK"/>
    <property type="match status" value="1"/>
</dbReference>
<dbReference type="InterPro" id="IPR036890">
    <property type="entry name" value="HATPase_C_sf"/>
</dbReference>
<comment type="catalytic activity">
    <reaction evidence="1">
        <text>ATP + protein L-histidine = ADP + protein N-phospho-L-histidine.</text>
        <dbReference type="EC" id="2.7.13.3"/>
    </reaction>
</comment>
<evidence type="ECO:0000313" key="14">
    <source>
        <dbReference type="Proteomes" id="UP000198598"/>
    </source>
</evidence>
<feature type="domain" description="PAC" evidence="12">
    <location>
        <begin position="112"/>
        <end position="164"/>
    </location>
</feature>
<feature type="domain" description="Response regulatory" evidence="10">
    <location>
        <begin position="850"/>
        <end position="966"/>
    </location>
</feature>
<dbReference type="SUPFAM" id="SSF47384">
    <property type="entry name" value="Homodimeric domain of signal transducing histidine kinase"/>
    <property type="match status" value="1"/>
</dbReference>
<dbReference type="Pfam" id="PF08447">
    <property type="entry name" value="PAS_3"/>
    <property type="match status" value="3"/>
</dbReference>
<keyword evidence="3 6" id="KW-0597">Phosphoprotein</keyword>
<evidence type="ECO:0000256" key="7">
    <source>
        <dbReference type="SAM" id="Coils"/>
    </source>
</evidence>
<evidence type="ECO:0000256" key="2">
    <source>
        <dbReference type="ARBA" id="ARBA00012438"/>
    </source>
</evidence>
<dbReference type="PANTHER" id="PTHR43304:SF1">
    <property type="entry name" value="PAC DOMAIN-CONTAINING PROTEIN"/>
    <property type="match status" value="1"/>
</dbReference>
<organism evidence="13 14">
    <name type="scientific">Spirosoma endophyticum</name>
    <dbReference type="NCBI Taxonomy" id="662367"/>
    <lineage>
        <taxon>Bacteria</taxon>
        <taxon>Pseudomonadati</taxon>
        <taxon>Bacteroidota</taxon>
        <taxon>Cytophagia</taxon>
        <taxon>Cytophagales</taxon>
        <taxon>Cytophagaceae</taxon>
        <taxon>Spirosoma</taxon>
    </lineage>
</organism>
<dbReference type="InterPro" id="IPR003594">
    <property type="entry name" value="HATPase_dom"/>
</dbReference>
<evidence type="ECO:0000259" key="12">
    <source>
        <dbReference type="PROSITE" id="PS50113"/>
    </source>
</evidence>